<dbReference type="OMA" id="LVPCANT"/>
<dbReference type="AlphaFoldDB" id="A0A1S4CXT1"/>
<dbReference type="Gene3D" id="3.30.420.10">
    <property type="entry name" value="Ribonuclease H-like superfamily/Ribonuclease H"/>
    <property type="match status" value="1"/>
</dbReference>
<dbReference type="PANTHER" id="PTHR42648">
    <property type="entry name" value="TRANSPOSASE, PUTATIVE-RELATED"/>
    <property type="match status" value="1"/>
</dbReference>
<proteinExistence type="predicted"/>
<dbReference type="RefSeq" id="XP_016505965.1">
    <property type="nucleotide sequence ID" value="XM_016650479.1"/>
</dbReference>
<evidence type="ECO:0000259" key="2">
    <source>
        <dbReference type="PROSITE" id="PS50994"/>
    </source>
</evidence>
<dbReference type="GO" id="GO:0003676">
    <property type="term" value="F:nucleic acid binding"/>
    <property type="evidence" value="ECO:0007669"/>
    <property type="project" value="InterPro"/>
</dbReference>
<name>A0A1S4CXT1_TOBAC</name>
<reference evidence="3" key="1">
    <citation type="submission" date="2025-08" db="UniProtKB">
        <authorList>
            <consortium name="RefSeq"/>
        </authorList>
    </citation>
    <scope>IDENTIFICATION</scope>
</reference>
<gene>
    <name evidence="3" type="primary">LOC107823773</name>
</gene>
<dbReference type="InterPro" id="IPR057670">
    <property type="entry name" value="SH3_retrovirus"/>
</dbReference>
<dbReference type="SUPFAM" id="SSF53098">
    <property type="entry name" value="Ribonuclease H-like"/>
    <property type="match status" value="1"/>
</dbReference>
<dbReference type="OrthoDB" id="1938465at2759"/>
<feature type="domain" description="Integrase catalytic" evidence="2">
    <location>
        <begin position="1"/>
        <end position="80"/>
    </location>
</feature>
<feature type="region of interest" description="Disordered" evidence="1">
    <location>
        <begin position="164"/>
        <end position="252"/>
    </location>
</feature>
<dbReference type="GO" id="GO:0015074">
    <property type="term" value="P:DNA integration"/>
    <property type="evidence" value="ECO:0007669"/>
    <property type="project" value="InterPro"/>
</dbReference>
<dbReference type="PROSITE" id="PS50994">
    <property type="entry name" value="INTEGRASE"/>
    <property type="match status" value="1"/>
</dbReference>
<dbReference type="Pfam" id="PF25597">
    <property type="entry name" value="SH3_retrovirus"/>
    <property type="match status" value="1"/>
</dbReference>
<dbReference type="InterPro" id="IPR012337">
    <property type="entry name" value="RNaseH-like_sf"/>
</dbReference>
<dbReference type="KEGG" id="nta:107823773"/>
<dbReference type="PANTHER" id="PTHR42648:SF31">
    <property type="entry name" value="RNA-DIRECTED DNA POLYMERASE"/>
    <property type="match status" value="1"/>
</dbReference>
<protein>
    <recommendedName>
        <fullName evidence="2">Integrase catalytic domain-containing protein</fullName>
    </recommendedName>
</protein>
<sequence>MLSSFGIVHQSSCVYTPQQNKIVERKYRHILEVARAFKLHSSVPVKFWGECVKTAVYLINKLPTAVLDGKTPYELLYGKEPRLDHLRVFGCLCYASSLPRGDKLAPRARRTVLMGYSEVQKGYRLFDLDFKTFFVSRDVSFRERILPFRAMPVEHEEEVLFMPVNDATPPPDHHHVMQHDNNSATTTEEQIEPEPPTIDNHETTTTYNTSASQHTEDPADTDNPVEGSAPVVEAPDTSLQEAESIADEPNTTEAVAENGRGKRLTKPSIWLKDYVTSKTKLLIAYTPSLTMWSMITCPLVIKSI</sequence>
<evidence type="ECO:0000256" key="1">
    <source>
        <dbReference type="SAM" id="MobiDB-lite"/>
    </source>
</evidence>
<accession>A0A1S4CXT1</accession>
<evidence type="ECO:0000313" key="3">
    <source>
        <dbReference type="RefSeq" id="XP_016505965.1"/>
    </source>
</evidence>
<dbReference type="STRING" id="4097.A0A1S4CXT1"/>
<dbReference type="PaxDb" id="4097-A0A1S4CXT1"/>
<dbReference type="InterPro" id="IPR036397">
    <property type="entry name" value="RNaseH_sf"/>
</dbReference>
<dbReference type="InterPro" id="IPR039537">
    <property type="entry name" value="Retrotran_Ty1/copia-like"/>
</dbReference>
<organism evidence="3">
    <name type="scientific">Nicotiana tabacum</name>
    <name type="common">Common tobacco</name>
    <dbReference type="NCBI Taxonomy" id="4097"/>
    <lineage>
        <taxon>Eukaryota</taxon>
        <taxon>Viridiplantae</taxon>
        <taxon>Streptophyta</taxon>
        <taxon>Embryophyta</taxon>
        <taxon>Tracheophyta</taxon>
        <taxon>Spermatophyta</taxon>
        <taxon>Magnoliopsida</taxon>
        <taxon>eudicotyledons</taxon>
        <taxon>Gunneridae</taxon>
        <taxon>Pentapetalae</taxon>
        <taxon>asterids</taxon>
        <taxon>lamiids</taxon>
        <taxon>Solanales</taxon>
        <taxon>Solanaceae</taxon>
        <taxon>Nicotianoideae</taxon>
        <taxon>Nicotianeae</taxon>
        <taxon>Nicotiana</taxon>
    </lineage>
</organism>
<feature type="compositionally biased region" description="Polar residues" evidence="1">
    <location>
        <begin position="203"/>
        <end position="213"/>
    </location>
</feature>
<dbReference type="InterPro" id="IPR001584">
    <property type="entry name" value="Integrase_cat-core"/>
</dbReference>